<keyword evidence="3" id="KW-1185">Reference proteome</keyword>
<dbReference type="Proteomes" id="UP000028715">
    <property type="component" value="Unassembled WGS sequence"/>
</dbReference>
<dbReference type="RefSeq" id="WP_035685217.1">
    <property type="nucleotide sequence ID" value="NZ_JPRL01000001.1"/>
</dbReference>
<name>A0A085ZQ97_9FLAO</name>
<keyword evidence="1" id="KW-1133">Transmembrane helix</keyword>
<keyword evidence="1" id="KW-0812">Transmembrane</keyword>
<dbReference type="STRING" id="362418.IW19_14330"/>
<dbReference type="eggNOG" id="ENOG5032QWG">
    <property type="taxonomic scope" value="Bacteria"/>
</dbReference>
<comment type="caution">
    <text evidence="2">The sequence shown here is derived from an EMBL/GenBank/DDBJ whole genome shotgun (WGS) entry which is preliminary data.</text>
</comment>
<evidence type="ECO:0008006" key="4">
    <source>
        <dbReference type="Google" id="ProtNLM"/>
    </source>
</evidence>
<evidence type="ECO:0000313" key="2">
    <source>
        <dbReference type="EMBL" id="KFF06611.1"/>
    </source>
</evidence>
<accession>A0A085ZQ97</accession>
<dbReference type="EMBL" id="JPRL01000001">
    <property type="protein sequence ID" value="KFF06611.1"/>
    <property type="molecule type" value="Genomic_DNA"/>
</dbReference>
<evidence type="ECO:0000256" key="1">
    <source>
        <dbReference type="SAM" id="Phobius"/>
    </source>
</evidence>
<dbReference type="OrthoDB" id="1178263at2"/>
<dbReference type="InterPro" id="IPR014807">
    <property type="entry name" value="Coa1"/>
</dbReference>
<gene>
    <name evidence="2" type="ORF">IW19_14330</name>
</gene>
<dbReference type="AlphaFoldDB" id="A0A085ZQ97"/>
<protein>
    <recommendedName>
        <fullName evidence="4">Cytochrome oxidase complex assembly protein 1</fullName>
    </recommendedName>
</protein>
<evidence type="ECO:0000313" key="3">
    <source>
        <dbReference type="Proteomes" id="UP000028715"/>
    </source>
</evidence>
<organism evidence="2 3">
    <name type="scientific">Flavobacterium reichenbachii</name>
    <dbReference type="NCBI Taxonomy" id="362418"/>
    <lineage>
        <taxon>Bacteria</taxon>
        <taxon>Pseudomonadati</taxon>
        <taxon>Bacteroidota</taxon>
        <taxon>Flavobacteriia</taxon>
        <taxon>Flavobacteriales</taxon>
        <taxon>Flavobacteriaceae</taxon>
        <taxon>Flavobacterium</taxon>
    </lineage>
</organism>
<proteinExistence type="predicted"/>
<feature type="transmembrane region" description="Helical" evidence="1">
    <location>
        <begin position="18"/>
        <end position="37"/>
    </location>
</feature>
<reference evidence="2 3" key="1">
    <citation type="submission" date="2014-07" db="EMBL/GenBank/DDBJ databases">
        <title>Genome of Flavobacterium reichenbachii LMG 25512.</title>
        <authorList>
            <person name="Stropko S.J."/>
            <person name="Pipes S.E."/>
            <person name="Newman J.D."/>
        </authorList>
    </citation>
    <scope>NUCLEOTIDE SEQUENCE [LARGE SCALE GENOMIC DNA]</scope>
    <source>
        <strain evidence="2 3">LMG 25512</strain>
    </source>
</reference>
<sequence length="141" mass="16188">MDNELITEKNWWQRNWKWLLPLSAVLLFFTFLITFNFNNLGDLAQSYTDSSLYQNAINIANKNDEVKAHLGKLDPVDKIAVLEGSSTYSNDKSKVNITFRVSGKKQNGKMDLTAEKNGKNWEYKKISIRLKKNAGTIKVLE</sequence>
<keyword evidence="1" id="KW-0472">Membrane</keyword>
<dbReference type="Pfam" id="PF08695">
    <property type="entry name" value="Coa1"/>
    <property type="match status" value="1"/>
</dbReference>